<dbReference type="EMBL" id="JBHSGA010000020">
    <property type="protein sequence ID" value="MFC4528754.1"/>
    <property type="molecule type" value="Genomic_DNA"/>
</dbReference>
<organism evidence="4 5">
    <name type="scientific">Dyella halodurans</name>
    <dbReference type="NCBI Taxonomy" id="1920171"/>
    <lineage>
        <taxon>Bacteria</taxon>
        <taxon>Pseudomonadati</taxon>
        <taxon>Pseudomonadota</taxon>
        <taxon>Gammaproteobacteria</taxon>
        <taxon>Lysobacterales</taxon>
        <taxon>Rhodanobacteraceae</taxon>
        <taxon>Dyella</taxon>
    </lineage>
</organism>
<accession>A0ABV9C8H9</accession>
<sequence>MVSTRIRLLLLLFLLPMGAAAQEGIHRCVGADGNPLFTDQPCAALQATPMADAAAAGATTHANPPQEPAIPPPLLCAASVPELRQSVIDAFSRHDPNRLAGLMLWSGYGRGAVVADIRSLSELMQHTLLDVGEASEDAAPAPAQSSDMGSLERSLDPADAATPAAAPSPPPADRQLVVRTAANDGSGVPHDTHFVVVRRSGCLWLRSPG</sequence>
<dbReference type="RefSeq" id="WP_266147882.1">
    <property type="nucleotide sequence ID" value="NZ_CP064028.1"/>
</dbReference>
<dbReference type="Pfam" id="PF13511">
    <property type="entry name" value="DUF4124"/>
    <property type="match status" value="1"/>
</dbReference>
<feature type="chain" id="PRO_5045377505" evidence="2">
    <location>
        <begin position="22"/>
        <end position="209"/>
    </location>
</feature>
<reference evidence="5" key="1">
    <citation type="journal article" date="2019" name="Int. J. Syst. Evol. Microbiol.">
        <title>The Global Catalogue of Microorganisms (GCM) 10K type strain sequencing project: providing services to taxonomists for standard genome sequencing and annotation.</title>
        <authorList>
            <consortium name="The Broad Institute Genomics Platform"/>
            <consortium name="The Broad Institute Genome Sequencing Center for Infectious Disease"/>
            <person name="Wu L."/>
            <person name="Ma J."/>
        </authorList>
    </citation>
    <scope>NUCLEOTIDE SEQUENCE [LARGE SCALE GENOMIC DNA]</scope>
    <source>
        <strain evidence="5">CCM 4481</strain>
    </source>
</reference>
<name>A0ABV9C8H9_9GAMM</name>
<protein>
    <submittedName>
        <fullName evidence="4">DUF4124 domain-containing protein</fullName>
    </submittedName>
</protein>
<feature type="region of interest" description="Disordered" evidence="1">
    <location>
        <begin position="134"/>
        <end position="173"/>
    </location>
</feature>
<evidence type="ECO:0000259" key="3">
    <source>
        <dbReference type="Pfam" id="PF13511"/>
    </source>
</evidence>
<keyword evidence="2" id="KW-0732">Signal</keyword>
<dbReference type="InterPro" id="IPR025392">
    <property type="entry name" value="DUF4124"/>
</dbReference>
<comment type="caution">
    <text evidence="4">The sequence shown here is derived from an EMBL/GenBank/DDBJ whole genome shotgun (WGS) entry which is preliminary data.</text>
</comment>
<dbReference type="Proteomes" id="UP001595961">
    <property type="component" value="Unassembled WGS sequence"/>
</dbReference>
<evidence type="ECO:0000256" key="1">
    <source>
        <dbReference type="SAM" id="MobiDB-lite"/>
    </source>
</evidence>
<gene>
    <name evidence="4" type="ORF">ACFO5W_19070</name>
</gene>
<evidence type="ECO:0000313" key="5">
    <source>
        <dbReference type="Proteomes" id="UP001595961"/>
    </source>
</evidence>
<feature type="domain" description="DUF4124" evidence="3">
    <location>
        <begin position="12"/>
        <end position="65"/>
    </location>
</feature>
<feature type="signal peptide" evidence="2">
    <location>
        <begin position="1"/>
        <end position="21"/>
    </location>
</feature>
<keyword evidence="5" id="KW-1185">Reference proteome</keyword>
<evidence type="ECO:0000256" key="2">
    <source>
        <dbReference type="SAM" id="SignalP"/>
    </source>
</evidence>
<proteinExistence type="predicted"/>
<evidence type="ECO:0000313" key="4">
    <source>
        <dbReference type="EMBL" id="MFC4528754.1"/>
    </source>
</evidence>